<evidence type="ECO:0000313" key="1">
    <source>
        <dbReference type="EMBL" id="KAH8692153.1"/>
    </source>
</evidence>
<accession>A0AAD4KK73</accession>
<evidence type="ECO:0000313" key="2">
    <source>
        <dbReference type="Proteomes" id="UP001201262"/>
    </source>
</evidence>
<name>A0AAD4KK73_9EURO</name>
<dbReference type="EMBL" id="JAJTJA010000011">
    <property type="protein sequence ID" value="KAH8692153.1"/>
    <property type="molecule type" value="Genomic_DNA"/>
</dbReference>
<keyword evidence="2" id="KW-1185">Reference proteome</keyword>
<reference evidence="1" key="1">
    <citation type="submission" date="2021-12" db="EMBL/GenBank/DDBJ databases">
        <title>Convergent genome expansion in fungi linked to evolution of root-endophyte symbiosis.</title>
        <authorList>
            <consortium name="DOE Joint Genome Institute"/>
            <person name="Ke Y.-H."/>
            <person name="Bonito G."/>
            <person name="Liao H.-L."/>
            <person name="Looney B."/>
            <person name="Rojas-Flechas A."/>
            <person name="Nash J."/>
            <person name="Hameed K."/>
            <person name="Schadt C."/>
            <person name="Martin F."/>
            <person name="Crous P.W."/>
            <person name="Miettinen O."/>
            <person name="Magnuson J.K."/>
            <person name="Labbe J."/>
            <person name="Jacobson D."/>
            <person name="Doktycz M.J."/>
            <person name="Veneault-Fourrey C."/>
            <person name="Kuo A."/>
            <person name="Mondo S."/>
            <person name="Calhoun S."/>
            <person name="Riley R."/>
            <person name="Ohm R."/>
            <person name="LaButti K."/>
            <person name="Andreopoulos B."/>
            <person name="Pangilinan J."/>
            <person name="Nolan M."/>
            <person name="Tritt A."/>
            <person name="Clum A."/>
            <person name="Lipzen A."/>
            <person name="Daum C."/>
            <person name="Barry K."/>
            <person name="Grigoriev I.V."/>
            <person name="Vilgalys R."/>
        </authorList>
    </citation>
    <scope>NUCLEOTIDE SEQUENCE</scope>
    <source>
        <strain evidence="1">PMI_201</strain>
    </source>
</reference>
<comment type="caution">
    <text evidence="1">The sequence shown here is derived from an EMBL/GenBank/DDBJ whole genome shotgun (WGS) entry which is preliminary data.</text>
</comment>
<dbReference type="Proteomes" id="UP001201262">
    <property type="component" value="Unassembled WGS sequence"/>
</dbReference>
<organism evidence="1 2">
    <name type="scientific">Talaromyces proteolyticus</name>
    <dbReference type="NCBI Taxonomy" id="1131652"/>
    <lineage>
        <taxon>Eukaryota</taxon>
        <taxon>Fungi</taxon>
        <taxon>Dikarya</taxon>
        <taxon>Ascomycota</taxon>
        <taxon>Pezizomycotina</taxon>
        <taxon>Eurotiomycetes</taxon>
        <taxon>Eurotiomycetidae</taxon>
        <taxon>Eurotiales</taxon>
        <taxon>Trichocomaceae</taxon>
        <taxon>Talaromyces</taxon>
        <taxon>Talaromyces sect. Bacilispori</taxon>
    </lineage>
</organism>
<proteinExistence type="predicted"/>
<dbReference type="RefSeq" id="XP_046068150.1">
    <property type="nucleotide sequence ID" value="XM_046217071.1"/>
</dbReference>
<dbReference type="GeneID" id="70247358"/>
<dbReference type="AlphaFoldDB" id="A0AAD4KK73"/>
<protein>
    <submittedName>
        <fullName evidence="1">Uncharacterized protein</fullName>
    </submittedName>
</protein>
<sequence length="53" mass="6130">MLIAGIVQNVSVEVPEWRHSRSLVNPLFTCTELSCVECFKRYMDKMMAKLLVI</sequence>
<gene>
    <name evidence="1" type="ORF">BGW36DRAFT_387101</name>
</gene>